<dbReference type="InterPro" id="IPR041698">
    <property type="entry name" value="Methyltransf_25"/>
</dbReference>
<feature type="domain" description="Receptor ligand binding region" evidence="8">
    <location>
        <begin position="560"/>
        <end position="853"/>
    </location>
</feature>
<evidence type="ECO:0000256" key="3">
    <source>
        <dbReference type="ARBA" id="ARBA00022692"/>
    </source>
</evidence>
<evidence type="ECO:0000256" key="6">
    <source>
        <dbReference type="SAM" id="Phobius"/>
    </source>
</evidence>
<evidence type="ECO:0000256" key="7">
    <source>
        <dbReference type="SAM" id="SignalP"/>
    </source>
</evidence>
<dbReference type="CDD" id="cd06352">
    <property type="entry name" value="PBP1_NPR_GC-like"/>
    <property type="match status" value="1"/>
</dbReference>
<dbReference type="SUPFAM" id="SSF53822">
    <property type="entry name" value="Periplasmic binding protein-like I"/>
    <property type="match status" value="1"/>
</dbReference>
<dbReference type="Pfam" id="PF13649">
    <property type="entry name" value="Methyltransf_25"/>
    <property type="match status" value="2"/>
</dbReference>
<keyword evidence="4 6" id="KW-1133">Transmembrane helix</keyword>
<dbReference type="GO" id="GO:0016740">
    <property type="term" value="F:transferase activity"/>
    <property type="evidence" value="ECO:0007669"/>
    <property type="project" value="UniProtKB-KW"/>
</dbReference>
<keyword evidence="3 6" id="KW-0812">Transmembrane</keyword>
<dbReference type="OrthoDB" id="6158579at2759"/>
<keyword evidence="11" id="KW-1185">Reference proteome</keyword>
<dbReference type="InterPro" id="IPR028082">
    <property type="entry name" value="Peripla_BP_I"/>
</dbReference>
<comment type="subcellular location">
    <subcellularLocation>
        <location evidence="1">Membrane</location>
    </subcellularLocation>
</comment>
<evidence type="ECO:0008006" key="12">
    <source>
        <dbReference type="Google" id="ProtNLM"/>
    </source>
</evidence>
<evidence type="ECO:0000313" key="10">
    <source>
        <dbReference type="EMBL" id="OQV15597.1"/>
    </source>
</evidence>
<evidence type="ECO:0000256" key="5">
    <source>
        <dbReference type="ARBA" id="ARBA00023136"/>
    </source>
</evidence>
<accession>A0A1W0WK97</accession>
<evidence type="ECO:0000313" key="11">
    <source>
        <dbReference type="Proteomes" id="UP000192578"/>
    </source>
</evidence>
<comment type="caution">
    <text evidence="10">The sequence shown here is derived from an EMBL/GenBank/DDBJ whole genome shotgun (WGS) entry which is preliminary data.</text>
</comment>
<reference evidence="11" key="1">
    <citation type="submission" date="2017-01" db="EMBL/GenBank/DDBJ databases">
        <title>Comparative genomics of anhydrobiosis in the tardigrade Hypsibius dujardini.</title>
        <authorList>
            <person name="Yoshida Y."/>
            <person name="Koutsovoulos G."/>
            <person name="Laetsch D."/>
            <person name="Stevens L."/>
            <person name="Kumar S."/>
            <person name="Horikawa D."/>
            <person name="Ishino K."/>
            <person name="Komine S."/>
            <person name="Tomita M."/>
            <person name="Blaxter M."/>
            <person name="Arakawa K."/>
        </authorList>
    </citation>
    <scope>NUCLEOTIDE SEQUENCE [LARGE SCALE GENOMIC DNA]</scope>
    <source>
        <strain evidence="11">Z151</strain>
    </source>
</reference>
<keyword evidence="5 6" id="KW-0472">Membrane</keyword>
<name>A0A1W0WK97_HYPEX</name>
<keyword evidence="7" id="KW-0732">Signal</keyword>
<dbReference type="InterPro" id="IPR001828">
    <property type="entry name" value="ANF_lig-bd_rcpt"/>
</dbReference>
<dbReference type="GO" id="GO:0016020">
    <property type="term" value="C:membrane"/>
    <property type="evidence" value="ECO:0007669"/>
    <property type="project" value="UniProtKB-SubCell"/>
</dbReference>
<dbReference type="SUPFAM" id="SSF53335">
    <property type="entry name" value="S-adenosyl-L-methionine-dependent methyltransferases"/>
    <property type="match status" value="2"/>
</dbReference>
<dbReference type="CDD" id="cd02440">
    <property type="entry name" value="AdoMet_MTases"/>
    <property type="match status" value="2"/>
</dbReference>
<dbReference type="InterPro" id="IPR029063">
    <property type="entry name" value="SAM-dependent_MTases_sf"/>
</dbReference>
<evidence type="ECO:0000259" key="9">
    <source>
        <dbReference type="Pfam" id="PF13649"/>
    </source>
</evidence>
<feature type="chain" id="PRO_5013297597" description="Methyltransferase domain-containing protein" evidence="7">
    <location>
        <begin position="24"/>
        <end position="999"/>
    </location>
</feature>
<organism evidence="10 11">
    <name type="scientific">Hypsibius exemplaris</name>
    <name type="common">Freshwater tardigrade</name>
    <dbReference type="NCBI Taxonomy" id="2072580"/>
    <lineage>
        <taxon>Eukaryota</taxon>
        <taxon>Metazoa</taxon>
        <taxon>Ecdysozoa</taxon>
        <taxon>Tardigrada</taxon>
        <taxon>Eutardigrada</taxon>
        <taxon>Parachela</taxon>
        <taxon>Hypsibioidea</taxon>
        <taxon>Hypsibiidae</taxon>
        <taxon>Hypsibius</taxon>
    </lineage>
</organism>
<feature type="domain" description="Methyltransferase" evidence="9">
    <location>
        <begin position="350"/>
        <end position="445"/>
    </location>
</feature>
<evidence type="ECO:0000259" key="8">
    <source>
        <dbReference type="Pfam" id="PF01094"/>
    </source>
</evidence>
<sequence>MSRSLRRLLVVIALLELANVSVGIEGNYSTASRLITSSIDKAATATRNVSSMDEFYSNPKNSNPHFKATLNAHGHMLDVLDEYGEAFVAFARNTTKPVADLGVAFGFTTKEILKTGATVYANDLSEDMLKELNNSLTEEERLRCILKPGSALELNFEPGSLSGVLALRWFHFLTGPQIREVIHKFFTWLEPGGKVVITCSTPYSGRARSFIPEYEERKAAGEEWPGFTTKQIQEVGGVGSREHFHKLEPFIFERELKAAGFEVEKCGFIARSFYPEGWQFDGREHCGVVVHTCACEDLNNSTPSTSLGGDQTKRNPQFKATLNAHGHMLDVLDEYGEAFVAFARNTTNPVADLGVAFGFTTKEILKTGATVYANDLSEDMLKELNNSLTEEERLRCILKPGNALELEFEPGSLSGVLALRWFHFLTGPQIREVVHKFFTWLEPGGKVVITSGTPYSGRAKSFIPEYEARKAAGEEWPGSVRNVGSQGQLNMLEPWVLERELRATGFEVEMCGFIKRTFGPTGWRLDGREHCGVWYYQRGGERGPMPAYIVTPGCLEPLYLNQLAAAWNILLITTSSSDMIIKDKSKSPTWINTNVYPSLFYGTIFYRLCLIHNWTSVFVVLDDDAIPNYQIVFRAVDAIMKPLVRTVNVRYSSKKAPLNMSDLLDNFSRHSRVMVFLASASQFRLLLRTSGIFSLQLLAAAKGQTKGEYVFIVAVPFPYKAQGIFTWKADDRNDEVIRAAYRSVLFVTMVDATLHVSETQMALLKSQWDHGFKTTPFYGNLDLHDEPAVPQLASVNGAIEMLAQVLNESLLDEGFDPRNGRDFARHFYNRTFETSSGRIVLDRFGDRAPSVSVSYFNDTRGDFQVFLQSNIVDGVFFWSALTAVSWFNGSELPPNEPSCGYAGDKPECLASRPGVAVKDLSTALGVVIAVLLFGSVYLGYLIRSRANNAKSGLDGNWWSLSAQLLEASTKRSFFSYLAMSNMEIHSMALGNVQLNSAVF</sequence>
<feature type="transmembrane region" description="Helical" evidence="6">
    <location>
        <begin position="920"/>
        <end position="942"/>
    </location>
</feature>
<dbReference type="Proteomes" id="UP000192578">
    <property type="component" value="Unassembled WGS sequence"/>
</dbReference>
<feature type="domain" description="Methyltransferase" evidence="9">
    <location>
        <begin position="98"/>
        <end position="193"/>
    </location>
</feature>
<protein>
    <recommendedName>
        <fullName evidence="12">Methyltransferase domain-containing protein</fullName>
    </recommendedName>
</protein>
<dbReference type="PANTHER" id="PTHR43861">
    <property type="entry name" value="TRANS-ACONITATE 2-METHYLTRANSFERASE-RELATED"/>
    <property type="match status" value="1"/>
</dbReference>
<gene>
    <name evidence="10" type="ORF">BV898_10188</name>
</gene>
<dbReference type="Gene3D" id="3.40.50.2300">
    <property type="match status" value="1"/>
</dbReference>
<dbReference type="EMBL" id="MTYJ01000086">
    <property type="protein sequence ID" value="OQV15597.1"/>
    <property type="molecule type" value="Genomic_DNA"/>
</dbReference>
<keyword evidence="2" id="KW-0808">Transferase</keyword>
<feature type="signal peptide" evidence="7">
    <location>
        <begin position="1"/>
        <end position="23"/>
    </location>
</feature>
<dbReference type="Gene3D" id="3.40.50.150">
    <property type="entry name" value="Vaccinia Virus protein VP39"/>
    <property type="match status" value="2"/>
</dbReference>
<evidence type="ECO:0000256" key="4">
    <source>
        <dbReference type="ARBA" id="ARBA00022989"/>
    </source>
</evidence>
<proteinExistence type="predicted"/>
<evidence type="ECO:0000256" key="1">
    <source>
        <dbReference type="ARBA" id="ARBA00004370"/>
    </source>
</evidence>
<dbReference type="AlphaFoldDB" id="A0A1W0WK97"/>
<dbReference type="Pfam" id="PF01094">
    <property type="entry name" value="ANF_receptor"/>
    <property type="match status" value="1"/>
</dbReference>
<evidence type="ECO:0000256" key="2">
    <source>
        <dbReference type="ARBA" id="ARBA00022679"/>
    </source>
</evidence>